<comment type="catalytic activity">
    <reaction evidence="13">
        <text>indole-3-pyruvate + 2 oxidized [2Fe-2S]-[ferredoxin] + CoA = (indol-3-yl)acetyl-CoA + 2 reduced [2Fe-2S]-[ferredoxin] + CO2 + H(+)</text>
        <dbReference type="Rhea" id="RHEA:12645"/>
        <dbReference type="Rhea" id="RHEA-COMP:10000"/>
        <dbReference type="Rhea" id="RHEA-COMP:10001"/>
        <dbReference type="ChEBI" id="CHEBI:15378"/>
        <dbReference type="ChEBI" id="CHEBI:16526"/>
        <dbReference type="ChEBI" id="CHEBI:17640"/>
        <dbReference type="ChEBI" id="CHEBI:33737"/>
        <dbReference type="ChEBI" id="CHEBI:33738"/>
        <dbReference type="ChEBI" id="CHEBI:57271"/>
        <dbReference type="ChEBI" id="CHEBI:57287"/>
        <dbReference type="EC" id="1.2.7.8"/>
    </reaction>
</comment>
<dbReference type="SUPFAM" id="SSF54862">
    <property type="entry name" value="4Fe-4S ferredoxins"/>
    <property type="match status" value="1"/>
</dbReference>
<dbReference type="GO" id="GO:0051539">
    <property type="term" value="F:4 iron, 4 sulfur cluster binding"/>
    <property type="evidence" value="ECO:0007669"/>
    <property type="project" value="UniProtKB-KW"/>
</dbReference>
<evidence type="ECO:0000256" key="4">
    <source>
        <dbReference type="ARBA" id="ARBA00017710"/>
    </source>
</evidence>
<dbReference type="InterPro" id="IPR029061">
    <property type="entry name" value="THDP-binding"/>
</dbReference>
<feature type="domain" description="4Fe-4S ferredoxin-type" evidence="15">
    <location>
        <begin position="678"/>
        <end position="707"/>
    </location>
</feature>
<evidence type="ECO:0000256" key="6">
    <source>
        <dbReference type="ARBA" id="ARBA00022485"/>
    </source>
</evidence>
<dbReference type="InterPro" id="IPR045025">
    <property type="entry name" value="HACL1-like"/>
</dbReference>
<dbReference type="GO" id="GO:0030976">
    <property type="term" value="F:thiamine pyrophosphate binding"/>
    <property type="evidence" value="ECO:0007669"/>
    <property type="project" value="InterPro"/>
</dbReference>
<feature type="binding site" evidence="14">
    <location>
        <position position="693"/>
    </location>
    <ligand>
        <name>[4Fe-4S] cluster</name>
        <dbReference type="ChEBI" id="CHEBI:49883"/>
        <label>2</label>
    </ligand>
</feature>
<dbReference type="RefSeq" id="WP_066972788.1">
    <property type="nucleotide sequence ID" value="NZ_LWMT01000237.1"/>
</dbReference>
<feature type="binding site" evidence="14">
    <location>
        <position position="697"/>
    </location>
    <ligand>
        <name>[4Fe-4S] cluster</name>
        <dbReference type="ChEBI" id="CHEBI:49883"/>
        <label>1</label>
    </ligand>
</feature>
<accession>A0A162FM41</accession>
<evidence type="ECO:0000256" key="12">
    <source>
        <dbReference type="ARBA" id="ARBA00030514"/>
    </source>
</evidence>
<dbReference type="PANTHER" id="PTHR43710:SF7">
    <property type="entry name" value="INDOLEPYRUVATE OXIDOREDUCTASE SUBUNIT IORA"/>
    <property type="match status" value="1"/>
</dbReference>
<feature type="binding site" evidence="14">
    <location>
        <position position="661"/>
    </location>
    <ligand>
        <name>[4Fe-4S] cluster</name>
        <dbReference type="ChEBI" id="CHEBI:49883"/>
        <label>1</label>
    </ligand>
</feature>
<evidence type="ECO:0000256" key="5">
    <source>
        <dbReference type="ARBA" id="ARBA00022448"/>
    </source>
</evidence>
<evidence type="ECO:0000313" key="16">
    <source>
        <dbReference type="EMBL" id="KZX12030.1"/>
    </source>
</evidence>
<dbReference type="FunFam" id="3.40.50.970:FF:000039">
    <property type="entry name" value="Indolepyruvate oxidoreductase subunit IorA"/>
    <property type="match status" value="1"/>
</dbReference>
<keyword evidence="8" id="KW-0249">Electron transport</keyword>
<evidence type="ECO:0000256" key="7">
    <source>
        <dbReference type="ARBA" id="ARBA00022723"/>
    </source>
</evidence>
<proteinExistence type="predicted"/>
<dbReference type="PATRIC" id="fig|55758.3.peg.1441"/>
<evidence type="ECO:0000256" key="1">
    <source>
        <dbReference type="ARBA" id="ARBA00002995"/>
    </source>
</evidence>
<evidence type="ECO:0000256" key="3">
    <source>
        <dbReference type="ARBA" id="ARBA00012812"/>
    </source>
</evidence>
<dbReference type="CDD" id="cd02008">
    <property type="entry name" value="TPP_IOR_alpha"/>
    <property type="match status" value="1"/>
</dbReference>
<dbReference type="GO" id="GO:0043805">
    <property type="term" value="F:indolepyruvate ferredoxin oxidoreductase activity"/>
    <property type="evidence" value="ECO:0007669"/>
    <property type="project" value="UniProtKB-EC"/>
</dbReference>
<dbReference type="InterPro" id="IPR017896">
    <property type="entry name" value="4Fe4S_Fe-S-bd"/>
</dbReference>
<dbReference type="PANTHER" id="PTHR43710">
    <property type="entry name" value="2-HYDROXYACYL-COA LYASE"/>
    <property type="match status" value="1"/>
</dbReference>
<keyword evidence="10 14" id="KW-0408">Iron</keyword>
<gene>
    <name evidence="16" type="ORF">MBFIL_12620</name>
</gene>
<dbReference type="Pfam" id="PF01855">
    <property type="entry name" value="POR_N"/>
    <property type="match status" value="1"/>
</dbReference>
<dbReference type="EC" id="1.2.7.8" evidence="3"/>
<name>A0A162FM41_9EURY</name>
<feature type="binding site" evidence="14">
    <location>
        <position position="687"/>
    </location>
    <ligand>
        <name>[4Fe-4S] cluster</name>
        <dbReference type="ChEBI" id="CHEBI:49883"/>
        <label>2</label>
    </ligand>
</feature>
<keyword evidence="7 14" id="KW-0479">Metal-binding</keyword>
<dbReference type="InterPro" id="IPR017721">
    <property type="entry name" value="IorA"/>
</dbReference>
<dbReference type="OrthoDB" id="19071at2157"/>
<organism evidence="16 17">
    <name type="scientific">Methanobrevibacter filiformis</name>
    <dbReference type="NCBI Taxonomy" id="55758"/>
    <lineage>
        <taxon>Archaea</taxon>
        <taxon>Methanobacteriati</taxon>
        <taxon>Methanobacteriota</taxon>
        <taxon>Methanomada group</taxon>
        <taxon>Methanobacteria</taxon>
        <taxon>Methanobacteriales</taxon>
        <taxon>Methanobacteriaceae</taxon>
        <taxon>Methanobrevibacter</taxon>
    </lineage>
</organism>
<protein>
    <recommendedName>
        <fullName evidence="4">Indolepyruvate oxidoreductase subunit IorA</fullName>
        <ecNumber evidence="3">1.2.7.8</ecNumber>
    </recommendedName>
    <alternativeName>
        <fullName evidence="12">Indolepyruvate ferredoxin oxidoreductase subunit alpha</fullName>
    </alternativeName>
</protein>
<reference evidence="16 17" key="1">
    <citation type="submission" date="2016-04" db="EMBL/GenBank/DDBJ databases">
        <title>Genome sequence of Methanobrevibacter filiformis DSM 11501.</title>
        <authorList>
            <person name="Poehlein A."/>
            <person name="Seedorf H."/>
            <person name="Daniel R."/>
        </authorList>
    </citation>
    <scope>NUCLEOTIDE SEQUENCE [LARGE SCALE GENOMIC DNA]</scope>
    <source>
        <strain evidence="16 17">DSM 11501</strain>
    </source>
</reference>
<dbReference type="InterPro" id="IPR011766">
    <property type="entry name" value="TPP_enzyme_TPP-bd"/>
</dbReference>
<dbReference type="STRING" id="55758.MBFIL_12620"/>
<dbReference type="SUPFAM" id="SSF52922">
    <property type="entry name" value="TK C-terminal domain-like"/>
    <property type="match status" value="1"/>
</dbReference>
<dbReference type="InterPro" id="IPR009014">
    <property type="entry name" value="Transketo_C/PFOR_II"/>
</dbReference>
<feature type="binding site" evidence="14">
    <location>
        <position position="664"/>
    </location>
    <ligand>
        <name>[4Fe-4S] cluster</name>
        <dbReference type="ChEBI" id="CHEBI:49883"/>
        <label>1</label>
    </ligand>
</feature>
<evidence type="ECO:0000256" key="10">
    <source>
        <dbReference type="ARBA" id="ARBA00023004"/>
    </source>
</evidence>
<dbReference type="Proteomes" id="UP000077066">
    <property type="component" value="Unassembled WGS sequence"/>
</dbReference>
<dbReference type="PIRSF" id="PIRSF006439">
    <property type="entry name" value="Indolepyruvate_ferr_oxidored"/>
    <property type="match status" value="1"/>
</dbReference>
<evidence type="ECO:0000256" key="2">
    <source>
        <dbReference type="ARBA" id="ARBA00011238"/>
    </source>
</evidence>
<comment type="caution">
    <text evidence="16">The sequence shown here is derived from an EMBL/GenBank/DDBJ whole genome shotgun (WGS) entry which is preliminary data.</text>
</comment>
<comment type="cofactor">
    <cofactor evidence="14">
        <name>[4Fe-4S] cluster</name>
        <dbReference type="ChEBI" id="CHEBI:49883"/>
    </cofactor>
    <text evidence="14">Binds 2 [4Fe-4S] clusters. In this family the first cluster has a non-standard and varying [4Fe-4S] binding motif CX(2)CX(2)CX(4-5)CP.</text>
</comment>
<keyword evidence="5" id="KW-0813">Transport</keyword>
<comment type="subunit">
    <text evidence="2">Heterodimer of the IorA and IorB subunits.</text>
</comment>
<dbReference type="GO" id="GO:0044272">
    <property type="term" value="P:sulfur compound biosynthetic process"/>
    <property type="evidence" value="ECO:0007669"/>
    <property type="project" value="UniProtKB-ARBA"/>
</dbReference>
<dbReference type="CDD" id="cd07034">
    <property type="entry name" value="TPP_PYR_PFOR_IOR-alpha_like"/>
    <property type="match status" value="1"/>
</dbReference>
<keyword evidence="9" id="KW-0560">Oxidoreductase</keyword>
<comment type="function">
    <text evidence="1">Catalyzes the ferredoxin-dependent oxidative decarboxylation of arylpyruvates.</text>
</comment>
<keyword evidence="17" id="KW-1185">Reference proteome</keyword>
<evidence type="ECO:0000256" key="14">
    <source>
        <dbReference type="PIRSR" id="PIRSR006439-50"/>
    </source>
</evidence>
<sequence>MELKKLISGNNENLFLLGNEAAVRGAIEAGISVASTYPGTPSSEIGDLFSVLAKDSNIYFEFSVNEKVAMEVVAAAAASGLRSFTFMKHVGLNVASDSFMSVAYTGVKGGMVVLTADDPSMFSSQNEQDNRNYARIANVPVLEPSNPQEIKDMVIYGFELSEMFKLPVIVRTTTRVSHMRGIVEIGEININNTHSNTNNNINNTNTDNINNKEISSNVDSNVYWTKGRFEKNPKQFIPVPENALVMHKELVFKINKIEEIANRHEFNKIFKFNENNSYGNFGVITSGSAFNYVYDVVVKDNLGLDIFKLGFSYPFPRKAFLEFIKDKSAIFVAEEVDPIIEKDVLAIIAEFNLNVVVFGKLNNVFPLIYEFNPDIVRNSLNKVFAGIKSIGVNFTDSNSTSDLVNKCSSGIDFNLLKNLIAKFNNESYDSFNPTGSYEDTWNYNKELNDLIESLPLRPPTFCAGCGHRATYFAVKRAVEELDIAEKDVIYASDIGCYTLGINPPYETADYSLSMGASIGDGCGFSKATNQKVLSFIGDSTFFHSGVSPLINAVHNKSNFVVTILDNRITAMTGGQPNPGVPVDGVGDDAPEIPIVDIAIAIGAKFVRIINPINMKKTVETYKEAIEFDGVSVIIAKYPCVFVKSQKKKYSMEIDYNKCTDCFDCVNLLACPAISIISNKSVIDSSACRGCTTCVQMCKSKAIKVKRSS</sequence>
<evidence type="ECO:0000313" key="17">
    <source>
        <dbReference type="Proteomes" id="UP000077066"/>
    </source>
</evidence>
<dbReference type="GO" id="GO:0046872">
    <property type="term" value="F:metal ion binding"/>
    <property type="evidence" value="ECO:0007669"/>
    <property type="project" value="UniProtKB-KW"/>
</dbReference>
<dbReference type="GO" id="GO:0006082">
    <property type="term" value="P:organic acid metabolic process"/>
    <property type="evidence" value="ECO:0007669"/>
    <property type="project" value="UniProtKB-ARBA"/>
</dbReference>
<evidence type="ECO:0000256" key="13">
    <source>
        <dbReference type="ARBA" id="ARBA00048332"/>
    </source>
</evidence>
<evidence type="ECO:0000259" key="15">
    <source>
        <dbReference type="PROSITE" id="PS51379"/>
    </source>
</evidence>
<feature type="binding site" evidence="14">
    <location>
        <position position="658"/>
    </location>
    <ligand>
        <name>[4Fe-4S] cluster</name>
        <dbReference type="ChEBI" id="CHEBI:49883"/>
        <label>1</label>
    </ligand>
</feature>
<dbReference type="SUPFAM" id="SSF52518">
    <property type="entry name" value="Thiamin diphosphate-binding fold (THDP-binding)"/>
    <property type="match status" value="2"/>
</dbReference>
<evidence type="ECO:0000256" key="11">
    <source>
        <dbReference type="ARBA" id="ARBA00023014"/>
    </source>
</evidence>
<dbReference type="PROSITE" id="PS51379">
    <property type="entry name" value="4FE4S_FER_2"/>
    <property type="match status" value="2"/>
</dbReference>
<feature type="binding site" evidence="14">
    <location>
        <position position="670"/>
    </location>
    <ligand>
        <name>[4Fe-4S] cluster</name>
        <dbReference type="ChEBI" id="CHEBI:49883"/>
        <label>2</label>
    </ligand>
</feature>
<dbReference type="Pfam" id="PF02775">
    <property type="entry name" value="TPP_enzyme_C"/>
    <property type="match status" value="1"/>
</dbReference>
<dbReference type="Gene3D" id="3.30.70.20">
    <property type="match status" value="1"/>
</dbReference>
<dbReference type="InterPro" id="IPR002880">
    <property type="entry name" value="Pyrv_Fd/Flavodoxin_OxRdtase_N"/>
</dbReference>
<keyword evidence="11 14" id="KW-0411">Iron-sulfur</keyword>
<feature type="binding site" evidence="14">
    <location>
        <position position="690"/>
    </location>
    <ligand>
        <name>[4Fe-4S] cluster</name>
        <dbReference type="ChEBI" id="CHEBI:49883"/>
        <label>2</label>
    </ligand>
</feature>
<dbReference type="Gene3D" id="3.40.50.970">
    <property type="match status" value="2"/>
</dbReference>
<keyword evidence="6 14" id="KW-0004">4Fe-4S</keyword>
<dbReference type="AlphaFoldDB" id="A0A162FM41"/>
<evidence type="ECO:0000256" key="8">
    <source>
        <dbReference type="ARBA" id="ARBA00022982"/>
    </source>
</evidence>
<feature type="domain" description="4Fe-4S ferredoxin-type" evidence="15">
    <location>
        <begin position="649"/>
        <end position="677"/>
    </location>
</feature>
<dbReference type="EMBL" id="LWMT01000237">
    <property type="protein sequence ID" value="KZX12030.1"/>
    <property type="molecule type" value="Genomic_DNA"/>
</dbReference>
<evidence type="ECO:0000256" key="9">
    <source>
        <dbReference type="ARBA" id="ARBA00023002"/>
    </source>
</evidence>